<accession>A0ABR3FK10</accession>
<dbReference type="EMBL" id="JBAHYK010000296">
    <property type="protein sequence ID" value="KAL0575521.1"/>
    <property type="molecule type" value="Genomic_DNA"/>
</dbReference>
<dbReference type="Proteomes" id="UP001465976">
    <property type="component" value="Unassembled WGS sequence"/>
</dbReference>
<evidence type="ECO:0000313" key="2">
    <source>
        <dbReference type="Proteomes" id="UP001465976"/>
    </source>
</evidence>
<proteinExistence type="predicted"/>
<evidence type="ECO:0000313" key="1">
    <source>
        <dbReference type="EMBL" id="KAL0575521.1"/>
    </source>
</evidence>
<reference evidence="1 2" key="1">
    <citation type="submission" date="2024-02" db="EMBL/GenBank/DDBJ databases">
        <title>A draft genome for the cacao thread blight pathogen Marasmius crinis-equi.</title>
        <authorList>
            <person name="Cohen S.P."/>
            <person name="Baruah I.K."/>
            <person name="Amoako-Attah I."/>
            <person name="Bukari Y."/>
            <person name="Meinhardt L.W."/>
            <person name="Bailey B.A."/>
        </authorList>
    </citation>
    <scope>NUCLEOTIDE SEQUENCE [LARGE SCALE GENOMIC DNA]</scope>
    <source>
        <strain evidence="1 2">GH-76</strain>
    </source>
</reference>
<gene>
    <name evidence="1" type="ORF">V5O48_006444</name>
</gene>
<organism evidence="1 2">
    <name type="scientific">Marasmius crinis-equi</name>
    <dbReference type="NCBI Taxonomy" id="585013"/>
    <lineage>
        <taxon>Eukaryota</taxon>
        <taxon>Fungi</taxon>
        <taxon>Dikarya</taxon>
        <taxon>Basidiomycota</taxon>
        <taxon>Agaricomycotina</taxon>
        <taxon>Agaricomycetes</taxon>
        <taxon>Agaricomycetidae</taxon>
        <taxon>Agaricales</taxon>
        <taxon>Marasmiineae</taxon>
        <taxon>Marasmiaceae</taxon>
        <taxon>Marasmius</taxon>
    </lineage>
</organism>
<comment type="caution">
    <text evidence="1">The sequence shown here is derived from an EMBL/GenBank/DDBJ whole genome shotgun (WGS) entry which is preliminary data.</text>
</comment>
<evidence type="ECO:0008006" key="3">
    <source>
        <dbReference type="Google" id="ProtNLM"/>
    </source>
</evidence>
<keyword evidence="2" id="KW-1185">Reference proteome</keyword>
<protein>
    <recommendedName>
        <fullName evidence="3">F-box domain-containing protein</fullName>
    </recommendedName>
</protein>
<sequence>MVSEETVSQNQTSRRRSFDEIPVETWAEIFSECVRASTHIPLDLTTAPSELIAAFTNHIRLPSRHPYSTAPYRLASVCRFWREIVLTTPRCWAFVTVDICSKECDFFVPGLLLHLQRSQDQPLDVFIRTRRHESHMVDLNEQGRDGVEALRVLFSRAQSLTLMSGRLYVPLPARRRLDPSLPLLQYLSFGPHASSQPTWFYDAVRRSPKLRILVHSTCSARSLGIGSRVSKAMNPNIQSVVTVACGTCRSHRTSGPLI</sequence>
<name>A0ABR3FK10_9AGAR</name>